<evidence type="ECO:0000256" key="1">
    <source>
        <dbReference type="SAM" id="MobiDB-lite"/>
    </source>
</evidence>
<evidence type="ECO:0000313" key="2">
    <source>
        <dbReference type="EMBL" id="MDR8019122.1"/>
    </source>
</evidence>
<feature type="region of interest" description="Disordered" evidence="1">
    <location>
        <begin position="70"/>
        <end position="100"/>
    </location>
</feature>
<protein>
    <submittedName>
        <fullName evidence="2">DUF3000 domain-containing protein</fullName>
    </submittedName>
</protein>
<organism evidence="2 3">
    <name type="scientific">Nesterenkonia aerolata</name>
    <dbReference type="NCBI Taxonomy" id="3074079"/>
    <lineage>
        <taxon>Bacteria</taxon>
        <taxon>Bacillati</taxon>
        <taxon>Actinomycetota</taxon>
        <taxon>Actinomycetes</taxon>
        <taxon>Micrococcales</taxon>
        <taxon>Micrococcaceae</taxon>
        <taxon>Nesterenkonia</taxon>
    </lineage>
</organism>
<accession>A0ABU2DRJ9</accession>
<dbReference type="Proteomes" id="UP001251870">
    <property type="component" value="Unassembled WGS sequence"/>
</dbReference>
<name>A0ABU2DRJ9_9MICC</name>
<reference evidence="2 3" key="1">
    <citation type="submission" date="2023-09" db="EMBL/GenBank/DDBJ databases">
        <title>Description of three actinobacteria isolated from air of manufacturing shop in a pharmaceutical factory.</title>
        <authorList>
            <person name="Zhang D.-F."/>
        </authorList>
    </citation>
    <scope>NUCLEOTIDE SEQUENCE [LARGE SCALE GENOMIC DNA]</scope>
    <source>
        <strain evidence="2 3">LY-0111</strain>
    </source>
</reference>
<proteinExistence type="predicted"/>
<dbReference type="Pfam" id="PF11452">
    <property type="entry name" value="DUF3000"/>
    <property type="match status" value="1"/>
</dbReference>
<comment type="caution">
    <text evidence="2">The sequence shown here is derived from an EMBL/GenBank/DDBJ whole genome shotgun (WGS) entry which is preliminary data.</text>
</comment>
<dbReference type="EMBL" id="JAVKGR010000005">
    <property type="protein sequence ID" value="MDR8019122.1"/>
    <property type="molecule type" value="Genomic_DNA"/>
</dbReference>
<sequence>MTFFGPLGTGALRAAAPRRESSPSIDELPGAFRDALGEIRRATPRPEAAIAEIPAPRKLAPYAVALRAEVTESSPGQRVTGGTTGAVSSLGTSSPAPADEDAEQLAAGRFILLHDPAGQAAWDGTSRVVIYIRAELDTEMSNDPLLASVAWTWLADSLSQYGVQHRRAGGTATRILSESFGELADREASNTVELRASWTPGDGGLDTHVEAWSDMVCSFAGLPALPDGVVAMPTLRRS</sequence>
<keyword evidence="3" id="KW-1185">Reference proteome</keyword>
<evidence type="ECO:0000313" key="3">
    <source>
        <dbReference type="Proteomes" id="UP001251870"/>
    </source>
</evidence>
<dbReference type="InterPro" id="IPR021555">
    <property type="entry name" value="DUF3000"/>
</dbReference>
<gene>
    <name evidence="2" type="ORF">RIL96_06030</name>
</gene>
<feature type="compositionally biased region" description="Polar residues" evidence="1">
    <location>
        <begin position="71"/>
        <end position="95"/>
    </location>
</feature>
<dbReference type="RefSeq" id="WP_310548119.1">
    <property type="nucleotide sequence ID" value="NZ_JAVKGR010000005.1"/>
</dbReference>
<feature type="region of interest" description="Disordered" evidence="1">
    <location>
        <begin position="1"/>
        <end position="30"/>
    </location>
</feature>